<organism evidence="1 2">
    <name type="scientific">Dentiscutata heterogama</name>
    <dbReference type="NCBI Taxonomy" id="1316150"/>
    <lineage>
        <taxon>Eukaryota</taxon>
        <taxon>Fungi</taxon>
        <taxon>Fungi incertae sedis</taxon>
        <taxon>Mucoromycota</taxon>
        <taxon>Glomeromycotina</taxon>
        <taxon>Glomeromycetes</taxon>
        <taxon>Diversisporales</taxon>
        <taxon>Gigasporaceae</taxon>
        <taxon>Dentiscutata</taxon>
    </lineage>
</organism>
<feature type="non-terminal residue" evidence="1">
    <location>
        <position position="1"/>
    </location>
</feature>
<dbReference type="EMBL" id="CAJVPU010004537">
    <property type="protein sequence ID" value="CAG8534394.1"/>
    <property type="molecule type" value="Genomic_DNA"/>
</dbReference>
<protein>
    <submittedName>
        <fullName evidence="1">15921_t:CDS:1</fullName>
    </submittedName>
</protein>
<evidence type="ECO:0000313" key="2">
    <source>
        <dbReference type="Proteomes" id="UP000789702"/>
    </source>
</evidence>
<name>A0ACA9LKL5_9GLOM</name>
<proteinExistence type="predicted"/>
<gene>
    <name evidence="1" type="ORF">DHETER_LOCUS4513</name>
</gene>
<comment type="caution">
    <text evidence="1">The sequence shown here is derived from an EMBL/GenBank/DDBJ whole genome shotgun (WGS) entry which is preliminary data.</text>
</comment>
<dbReference type="Proteomes" id="UP000789702">
    <property type="component" value="Unassembled WGS sequence"/>
</dbReference>
<accession>A0ACA9LKL5</accession>
<keyword evidence="2" id="KW-1185">Reference proteome</keyword>
<sequence>LHGESSSADLEAIDLNLPNIICTTNKYALHDIYNMDETGLFYTMASDCTIASCQIKEAKKDCI</sequence>
<evidence type="ECO:0000313" key="1">
    <source>
        <dbReference type="EMBL" id="CAG8534394.1"/>
    </source>
</evidence>
<reference evidence="1" key="1">
    <citation type="submission" date="2021-06" db="EMBL/GenBank/DDBJ databases">
        <authorList>
            <person name="Kallberg Y."/>
            <person name="Tangrot J."/>
            <person name="Rosling A."/>
        </authorList>
    </citation>
    <scope>NUCLEOTIDE SEQUENCE</scope>
    <source>
        <strain evidence="1">IL203A</strain>
    </source>
</reference>